<dbReference type="SMART" id="SM00987">
    <property type="entry name" value="UreE_C"/>
    <property type="match status" value="1"/>
</dbReference>
<dbReference type="InterPro" id="IPR015637">
    <property type="entry name" value="MUG/TDG"/>
</dbReference>
<dbReference type="SMART" id="SM00986">
    <property type="entry name" value="UDG"/>
    <property type="match status" value="1"/>
</dbReference>
<accession>A0A377XDZ7</accession>
<proteinExistence type="inferred from homology"/>
<comment type="function">
    <text evidence="7">Excises ethenocytosine and uracil, which can arise by alkylation or deamination of cytosine, respectively, from the corresponding mispairs with guanine in ds-DNA. It is capable of hydrolyzing the carbon-nitrogen bond between the sugar-phosphate backbone of the DNA and the mispaired base. The complementary strand guanine functions in substrate recognition. Required for DNA damage lesion repair in stationary-phase cells.</text>
</comment>
<comment type="catalytic activity">
    <reaction evidence="7">
        <text>Specifically hydrolyzes mismatched double-stranded DNA and polynucleotides, releasing free uracil.</text>
        <dbReference type="EC" id="3.2.2.28"/>
    </reaction>
</comment>
<dbReference type="GO" id="GO:0004844">
    <property type="term" value="F:uracil DNA N-glycosylase activity"/>
    <property type="evidence" value="ECO:0007669"/>
    <property type="project" value="TreeGrafter"/>
</dbReference>
<comment type="similarity">
    <text evidence="7">Belongs to the uracil-DNA glycosylase (UDG) superfamily. TDG/mug family.</text>
</comment>
<dbReference type="Pfam" id="PF03167">
    <property type="entry name" value="UDG"/>
    <property type="match status" value="1"/>
</dbReference>
<keyword evidence="4 7" id="KW-0378">Hydrolase</keyword>
<dbReference type="PANTHER" id="PTHR12159:SF9">
    <property type="entry name" value="G_T MISMATCH-SPECIFIC THYMINE DNA GLYCOSYLASE"/>
    <property type="match status" value="1"/>
</dbReference>
<organism evidence="9 10">
    <name type="scientific">Klebsiella pneumoniae</name>
    <dbReference type="NCBI Taxonomy" id="573"/>
    <lineage>
        <taxon>Bacteria</taxon>
        <taxon>Pseudomonadati</taxon>
        <taxon>Pseudomonadota</taxon>
        <taxon>Gammaproteobacteria</taxon>
        <taxon>Enterobacterales</taxon>
        <taxon>Enterobacteriaceae</taxon>
        <taxon>Klebsiella/Raoultella group</taxon>
        <taxon>Klebsiella</taxon>
        <taxon>Klebsiella pneumoniae complex</taxon>
    </lineage>
</organism>
<evidence type="ECO:0000256" key="7">
    <source>
        <dbReference type="HAMAP-Rule" id="MF_01956"/>
    </source>
</evidence>
<name>A0A377XDZ7_KLEPN</name>
<dbReference type="InterPro" id="IPR005122">
    <property type="entry name" value="Uracil-DNA_glycosylase-like"/>
</dbReference>
<dbReference type="SUPFAM" id="SSF52141">
    <property type="entry name" value="Uracil-DNA glycosylase-like"/>
    <property type="match status" value="1"/>
</dbReference>
<evidence type="ECO:0000256" key="5">
    <source>
        <dbReference type="ARBA" id="ARBA00023125"/>
    </source>
</evidence>
<dbReference type="Gene3D" id="3.40.470.10">
    <property type="entry name" value="Uracil-DNA glycosylase-like domain"/>
    <property type="match status" value="1"/>
</dbReference>
<dbReference type="GO" id="GO:0003677">
    <property type="term" value="F:DNA binding"/>
    <property type="evidence" value="ECO:0007669"/>
    <property type="project" value="UniProtKB-KW"/>
</dbReference>
<dbReference type="GO" id="GO:0006285">
    <property type="term" value="P:base-excision repair, AP site formation"/>
    <property type="evidence" value="ECO:0007669"/>
    <property type="project" value="UniProtKB-UniRule"/>
</dbReference>
<evidence type="ECO:0000313" key="9">
    <source>
        <dbReference type="EMBL" id="STT81763.1"/>
    </source>
</evidence>
<evidence type="ECO:0000256" key="1">
    <source>
        <dbReference type="ARBA" id="ARBA00022490"/>
    </source>
</evidence>
<keyword evidence="5 7" id="KW-0238">DNA-binding</keyword>
<dbReference type="CDD" id="cd10028">
    <property type="entry name" value="UDG-F2_TDG_MUG"/>
    <property type="match status" value="1"/>
</dbReference>
<feature type="domain" description="Uracil-DNA glycosylase-like" evidence="8">
    <location>
        <begin position="3"/>
        <end position="159"/>
    </location>
</feature>
<dbReference type="GO" id="GO:0005737">
    <property type="term" value="C:cytoplasm"/>
    <property type="evidence" value="ECO:0007669"/>
    <property type="project" value="UniProtKB-SubCell"/>
</dbReference>
<keyword evidence="1 7" id="KW-0963">Cytoplasm</keyword>
<dbReference type="AlphaFoldDB" id="A0A377XDZ7"/>
<dbReference type="HAMAP" id="MF_01956">
    <property type="entry name" value="MUG"/>
    <property type="match status" value="1"/>
</dbReference>
<protein>
    <recommendedName>
        <fullName evidence="7">G/U mismatch-specific DNA glycosylase</fullName>
        <ecNumber evidence="7">3.2.2.28</ecNumber>
    </recommendedName>
    <alternativeName>
        <fullName evidence="7">Double-strand-specific uracil glycosylase</fullName>
    </alternativeName>
    <alternativeName>
        <fullName evidence="7">Mismatch-specific uracil DNA-glycosylase</fullName>
        <shortName evidence="7">MUG</shortName>
    </alternativeName>
</protein>
<keyword evidence="9" id="KW-0326">Glycosidase</keyword>
<evidence type="ECO:0000256" key="2">
    <source>
        <dbReference type="ARBA" id="ARBA00022763"/>
    </source>
</evidence>
<keyword evidence="6 7" id="KW-0234">DNA repair</keyword>
<evidence type="ECO:0000256" key="3">
    <source>
        <dbReference type="ARBA" id="ARBA00022769"/>
    </source>
</evidence>
<dbReference type="Proteomes" id="UP000254340">
    <property type="component" value="Unassembled WGS sequence"/>
</dbReference>
<evidence type="ECO:0000313" key="10">
    <source>
        <dbReference type="Proteomes" id="UP000254340"/>
    </source>
</evidence>
<evidence type="ECO:0000256" key="6">
    <source>
        <dbReference type="ARBA" id="ARBA00023204"/>
    </source>
</evidence>
<keyword evidence="3 7" id="KW-0228">DNA excision</keyword>
<evidence type="ECO:0000259" key="8">
    <source>
        <dbReference type="SMART" id="SM00986"/>
    </source>
</evidence>
<dbReference type="PANTHER" id="PTHR12159">
    <property type="entry name" value="G/T AND G/U MISMATCH-SPECIFIC DNA GLYCOSYLASE"/>
    <property type="match status" value="1"/>
</dbReference>
<comment type="subunit">
    <text evidence="7">Binds DNA as a monomer.</text>
</comment>
<sequence length="227" mass="24765">MISDILAPGLRVVFCGINPGKSSAHTGFHFAHPGNRFWKVIHQAGFTDRQLRPEEELQLLDTRCGITMLVERPTVQASEVALQELRSGGRELVRKIEEYQPQALAVLGKQAFELAFNQRGAKWGKQAMTIGTTQVWVLPNPSGLNRATLDKLVAAYRELDDALEPAASSGERRLSRDGHLNALKKAPAGSFLTGCRRCPATINRRGSYAALQNGSGGAVYAAPSLRF</sequence>
<dbReference type="EMBL" id="UGLH01000006">
    <property type="protein sequence ID" value="STT81763.1"/>
    <property type="molecule type" value="Genomic_DNA"/>
</dbReference>
<evidence type="ECO:0000256" key="4">
    <source>
        <dbReference type="ARBA" id="ARBA00022801"/>
    </source>
</evidence>
<comment type="subcellular location">
    <subcellularLocation>
        <location evidence="7">Cytoplasm</location>
    </subcellularLocation>
</comment>
<dbReference type="InterPro" id="IPR036895">
    <property type="entry name" value="Uracil-DNA_glycosylase-like_sf"/>
</dbReference>
<gene>
    <name evidence="7 9" type="primary">mug</name>
    <name evidence="9" type="ORF">NCTC5047_02699</name>
</gene>
<keyword evidence="2 7" id="KW-0227">DNA damage</keyword>
<dbReference type="EC" id="3.2.2.28" evidence="7"/>
<dbReference type="GO" id="GO:0008263">
    <property type="term" value="F:pyrimidine-specific mismatch base pair DNA N-glycosylase activity"/>
    <property type="evidence" value="ECO:0007669"/>
    <property type="project" value="UniProtKB-UniRule"/>
</dbReference>
<dbReference type="InterPro" id="IPR023502">
    <property type="entry name" value="MUG_bact"/>
</dbReference>
<reference evidence="9 10" key="1">
    <citation type="submission" date="2018-06" db="EMBL/GenBank/DDBJ databases">
        <authorList>
            <consortium name="Pathogen Informatics"/>
            <person name="Doyle S."/>
        </authorList>
    </citation>
    <scope>NUCLEOTIDE SEQUENCE [LARGE SCALE GENOMIC DNA]</scope>
    <source>
        <strain evidence="9 10">NCTC5047</strain>
    </source>
</reference>
<dbReference type="NCBIfam" id="NF007570">
    <property type="entry name" value="PRK10201.1"/>
    <property type="match status" value="1"/>
</dbReference>